<feature type="transmembrane region" description="Helical" evidence="7">
    <location>
        <begin position="356"/>
        <end position="380"/>
    </location>
</feature>
<gene>
    <name evidence="8" type="ORF">NGB36_10920</name>
</gene>
<feature type="transmembrane region" description="Helical" evidence="7">
    <location>
        <begin position="258"/>
        <end position="277"/>
    </location>
</feature>
<feature type="transmembrane region" description="Helical" evidence="7">
    <location>
        <begin position="146"/>
        <end position="168"/>
    </location>
</feature>
<feature type="transmembrane region" description="Helical" evidence="7">
    <location>
        <begin position="225"/>
        <end position="252"/>
    </location>
</feature>
<keyword evidence="2" id="KW-0813">Transport</keyword>
<dbReference type="InterPro" id="IPR050171">
    <property type="entry name" value="MFS_Transporters"/>
</dbReference>
<dbReference type="SUPFAM" id="SSF103473">
    <property type="entry name" value="MFS general substrate transporter"/>
    <property type="match status" value="1"/>
</dbReference>
<dbReference type="PANTHER" id="PTHR23517">
    <property type="entry name" value="RESISTANCE PROTEIN MDTM, PUTATIVE-RELATED-RELATED"/>
    <property type="match status" value="1"/>
</dbReference>
<keyword evidence="4 7" id="KW-0812">Transmembrane</keyword>
<evidence type="ECO:0000313" key="9">
    <source>
        <dbReference type="Proteomes" id="UP001057702"/>
    </source>
</evidence>
<feature type="transmembrane region" description="Helical" evidence="7">
    <location>
        <begin position="85"/>
        <end position="103"/>
    </location>
</feature>
<sequence length="422" mass="43769">MNQLTRLRTALSGPQDPRQRLLALSTVVNTIGMGIFLSTGTIFLIRSAGLSPTNAGIGLTVGSLTGFGAGVLIGDQADRRGAREVVIGSMLLEAVASVSLLFVHSLWPLLVVAAAAAVGRSGTGSARGAMIGALAEEGKGAQLRTYLRAVTNVGLAIGTIGAAVVLAVDTRPAYVAMILTDTITFLIGAGILARLPHIPPTRSAGKDSAEPKKERRWVALRDLPYLALTAASSVASLQYFVLVTGLPVWIVLHTTAPRWIAAIVLFFEAAIVAATQVPATRSIDGPRSAARLLALSGPLFLVSWILIAMASGPAAWLAITLLLVGVVVHSLAEVWQAGGAFELSFALARPEAHGQYQGVFGLGYGLTEAVAPIVVIAMCVNWGKPGWIVLGVIVAAAGFVCALVERIWTRSQAAVEAVPADA</sequence>
<evidence type="ECO:0000256" key="2">
    <source>
        <dbReference type="ARBA" id="ARBA00022448"/>
    </source>
</evidence>
<comment type="subcellular location">
    <subcellularLocation>
        <location evidence="1">Cell membrane</location>
        <topology evidence="1">Multi-pass membrane protein</topology>
    </subcellularLocation>
</comment>
<evidence type="ECO:0000256" key="4">
    <source>
        <dbReference type="ARBA" id="ARBA00022692"/>
    </source>
</evidence>
<dbReference type="RefSeq" id="WP_255920005.1">
    <property type="nucleotide sequence ID" value="NZ_JANFNG010000006.1"/>
</dbReference>
<comment type="caution">
    <text evidence="8">The sequence shown here is derived from an EMBL/GenBank/DDBJ whole genome shotgun (WGS) entry which is preliminary data.</text>
</comment>
<keyword evidence="5 7" id="KW-1133">Transmembrane helix</keyword>
<keyword evidence="3" id="KW-1003">Cell membrane</keyword>
<organism evidence="8 9">
    <name type="scientific">Streptomyces humicola</name>
    <dbReference type="NCBI Taxonomy" id="2953240"/>
    <lineage>
        <taxon>Bacteria</taxon>
        <taxon>Bacillati</taxon>
        <taxon>Actinomycetota</taxon>
        <taxon>Actinomycetes</taxon>
        <taxon>Kitasatosporales</taxon>
        <taxon>Streptomycetaceae</taxon>
        <taxon>Streptomyces</taxon>
    </lineage>
</organism>
<dbReference type="Gene3D" id="1.20.1250.20">
    <property type="entry name" value="MFS general substrate transporter like domains"/>
    <property type="match status" value="1"/>
</dbReference>
<reference evidence="8" key="1">
    <citation type="submission" date="2022-06" db="EMBL/GenBank/DDBJ databases">
        <title>Draft genome sequence of Streptomyces sp. RB6PN25 isolated from peat swamp forest in Thailand.</title>
        <authorList>
            <person name="Duangmal K."/>
            <person name="Klaysubun C."/>
        </authorList>
    </citation>
    <scope>NUCLEOTIDE SEQUENCE</scope>
    <source>
        <strain evidence="8">RB6PN25</strain>
    </source>
</reference>
<dbReference type="Proteomes" id="UP001057702">
    <property type="component" value="Unassembled WGS sequence"/>
</dbReference>
<dbReference type="EMBL" id="JANFNG010000006">
    <property type="protein sequence ID" value="MCQ4081099.1"/>
    <property type="molecule type" value="Genomic_DNA"/>
</dbReference>
<dbReference type="InterPro" id="IPR036259">
    <property type="entry name" value="MFS_trans_sf"/>
</dbReference>
<accession>A0ABT1PTV4</accession>
<protein>
    <submittedName>
        <fullName evidence="8">MFS transporter</fullName>
    </submittedName>
</protein>
<keyword evidence="9" id="KW-1185">Reference proteome</keyword>
<dbReference type="Pfam" id="PF07690">
    <property type="entry name" value="MFS_1"/>
    <property type="match status" value="1"/>
</dbReference>
<evidence type="ECO:0000256" key="6">
    <source>
        <dbReference type="ARBA" id="ARBA00023136"/>
    </source>
</evidence>
<feature type="transmembrane region" description="Helical" evidence="7">
    <location>
        <begin position="55"/>
        <end position="73"/>
    </location>
</feature>
<evidence type="ECO:0000313" key="8">
    <source>
        <dbReference type="EMBL" id="MCQ4081099.1"/>
    </source>
</evidence>
<proteinExistence type="predicted"/>
<dbReference type="InterPro" id="IPR011701">
    <property type="entry name" value="MFS"/>
</dbReference>
<feature type="transmembrane region" description="Helical" evidence="7">
    <location>
        <begin position="289"/>
        <end position="309"/>
    </location>
</feature>
<feature type="transmembrane region" description="Helical" evidence="7">
    <location>
        <begin position="21"/>
        <end position="43"/>
    </location>
</feature>
<evidence type="ECO:0000256" key="7">
    <source>
        <dbReference type="SAM" id="Phobius"/>
    </source>
</evidence>
<evidence type="ECO:0000256" key="3">
    <source>
        <dbReference type="ARBA" id="ARBA00022475"/>
    </source>
</evidence>
<evidence type="ECO:0000256" key="5">
    <source>
        <dbReference type="ARBA" id="ARBA00022989"/>
    </source>
</evidence>
<name>A0ABT1PTV4_9ACTN</name>
<feature type="transmembrane region" description="Helical" evidence="7">
    <location>
        <begin position="315"/>
        <end position="335"/>
    </location>
</feature>
<feature type="transmembrane region" description="Helical" evidence="7">
    <location>
        <begin position="174"/>
        <end position="193"/>
    </location>
</feature>
<evidence type="ECO:0000256" key="1">
    <source>
        <dbReference type="ARBA" id="ARBA00004651"/>
    </source>
</evidence>
<keyword evidence="6 7" id="KW-0472">Membrane</keyword>
<feature type="transmembrane region" description="Helical" evidence="7">
    <location>
        <begin position="386"/>
        <end position="404"/>
    </location>
</feature>
<dbReference type="PANTHER" id="PTHR23517:SF2">
    <property type="entry name" value="MULTIDRUG RESISTANCE PROTEIN MDTH"/>
    <property type="match status" value="1"/>
</dbReference>